<feature type="compositionally biased region" description="Basic and acidic residues" evidence="1">
    <location>
        <begin position="62"/>
        <end position="80"/>
    </location>
</feature>
<organism evidence="2 3">
    <name type="scientific">Pelovirga terrestris</name>
    <dbReference type="NCBI Taxonomy" id="2771352"/>
    <lineage>
        <taxon>Bacteria</taxon>
        <taxon>Pseudomonadati</taxon>
        <taxon>Thermodesulfobacteriota</taxon>
        <taxon>Desulfuromonadia</taxon>
        <taxon>Geobacterales</taxon>
        <taxon>Geobacteraceae</taxon>
        <taxon>Pelovirga</taxon>
    </lineage>
</organism>
<keyword evidence="3" id="KW-1185">Reference proteome</keyword>
<sequence length="80" mass="9195">MKVDISFAILAFNNVINETTSFKLPGKWCSGRFHPEPEKYDRIKVKIDRVEIRTKSAGTRGDPAKRPQPQKKEFHHDGSI</sequence>
<reference evidence="2" key="1">
    <citation type="submission" date="2020-09" db="EMBL/GenBank/DDBJ databases">
        <title>Pelobacter alkaliphilus sp. nov., a novel anaerobic arsenate-reducing bacterium from terrestrial mud volcano.</title>
        <authorList>
            <person name="Khomyakova M.A."/>
            <person name="Merkel A.Y."/>
            <person name="Slobodkin A.I."/>
        </authorList>
    </citation>
    <scope>NUCLEOTIDE SEQUENCE</scope>
    <source>
        <strain evidence="2">M08fum</strain>
    </source>
</reference>
<gene>
    <name evidence="2" type="ORF">ICT70_11690</name>
</gene>
<dbReference type="AlphaFoldDB" id="A0A8J6QT01"/>
<evidence type="ECO:0000256" key="1">
    <source>
        <dbReference type="SAM" id="MobiDB-lite"/>
    </source>
</evidence>
<feature type="region of interest" description="Disordered" evidence="1">
    <location>
        <begin position="52"/>
        <end position="80"/>
    </location>
</feature>
<proteinExistence type="predicted"/>
<evidence type="ECO:0000313" key="2">
    <source>
        <dbReference type="EMBL" id="MBD1401335.1"/>
    </source>
</evidence>
<dbReference type="EMBL" id="JACWUN010000014">
    <property type="protein sequence ID" value="MBD1401335.1"/>
    <property type="molecule type" value="Genomic_DNA"/>
</dbReference>
<dbReference type="RefSeq" id="WP_191156855.1">
    <property type="nucleotide sequence ID" value="NZ_JACWUN010000014.1"/>
</dbReference>
<comment type="caution">
    <text evidence="2">The sequence shown here is derived from an EMBL/GenBank/DDBJ whole genome shotgun (WGS) entry which is preliminary data.</text>
</comment>
<accession>A0A8J6QT01</accession>
<name>A0A8J6QT01_9BACT</name>
<protein>
    <submittedName>
        <fullName evidence="2">Uncharacterized protein</fullName>
    </submittedName>
</protein>
<evidence type="ECO:0000313" key="3">
    <source>
        <dbReference type="Proteomes" id="UP000632828"/>
    </source>
</evidence>
<dbReference type="Proteomes" id="UP000632828">
    <property type="component" value="Unassembled WGS sequence"/>
</dbReference>